<organism evidence="1 2">
    <name type="scientific">Caenorhabditis bovis</name>
    <dbReference type="NCBI Taxonomy" id="2654633"/>
    <lineage>
        <taxon>Eukaryota</taxon>
        <taxon>Metazoa</taxon>
        <taxon>Ecdysozoa</taxon>
        <taxon>Nematoda</taxon>
        <taxon>Chromadorea</taxon>
        <taxon>Rhabditida</taxon>
        <taxon>Rhabditina</taxon>
        <taxon>Rhabditomorpha</taxon>
        <taxon>Rhabditoidea</taxon>
        <taxon>Rhabditidae</taxon>
        <taxon>Peloderinae</taxon>
        <taxon>Caenorhabditis</taxon>
    </lineage>
</organism>
<name>A0A8S1EGH1_9PELO</name>
<proteinExistence type="predicted"/>
<evidence type="ECO:0000313" key="2">
    <source>
        <dbReference type="Proteomes" id="UP000494206"/>
    </source>
</evidence>
<keyword evidence="2" id="KW-1185">Reference proteome</keyword>
<dbReference type="EMBL" id="CADEPM010000002">
    <property type="protein sequence ID" value="CAB3399246.1"/>
    <property type="molecule type" value="Genomic_DNA"/>
</dbReference>
<evidence type="ECO:0000313" key="1">
    <source>
        <dbReference type="EMBL" id="CAB3399246.1"/>
    </source>
</evidence>
<dbReference type="Proteomes" id="UP000494206">
    <property type="component" value="Unassembled WGS sequence"/>
</dbReference>
<comment type="caution">
    <text evidence="1">The sequence shown here is derived from an EMBL/GenBank/DDBJ whole genome shotgun (WGS) entry which is preliminary data.</text>
</comment>
<dbReference type="AlphaFoldDB" id="A0A8S1EGH1"/>
<reference evidence="1 2" key="1">
    <citation type="submission" date="2020-04" db="EMBL/GenBank/DDBJ databases">
        <authorList>
            <person name="Laetsch R D."/>
            <person name="Stevens L."/>
            <person name="Kumar S."/>
            <person name="Blaxter L. M."/>
        </authorList>
    </citation>
    <scope>NUCLEOTIDE SEQUENCE [LARGE SCALE GENOMIC DNA]</scope>
</reference>
<gene>
    <name evidence="1" type="ORF">CBOVIS_LOCUS2402</name>
</gene>
<accession>A0A8S1EGH1</accession>
<protein>
    <submittedName>
        <fullName evidence="1">Uncharacterized protein</fullName>
    </submittedName>
</protein>
<sequence>MSDNNFSFDDGSVVDDCLFFDGSLSADDSLSMTSTVRRFHREDPATPNYQARIEIFEEFELIGVCKLFRSFKCTRHQDHYVNHVFILQQIANEKRVCRFFCKACYDTPAQDFRRFPVKMARLMHKLYPFDTRYKSDLFQEIWKDCTMNSRFKMPLFRWEQHKFDAEGASEAEVAPFHRNIAAYTQIEKIYKFIECYSFVAAVPTPNSDMKMKCDSHSEEVEAVIVLKENVVNGIGERDRMVAYPFCFLCLHTKAYSVDWPDSFCEVIAKHFPFKNGVPQEFFNLFDSYTDELERKGMVYPDSDETINTGEDNFDVDPPGFDDPNAFCDLTFLRKFKP</sequence>